<dbReference type="PANTHER" id="PTHR10491:SF4">
    <property type="entry name" value="METHIONINE ADENOSYLTRANSFERASE 2 SUBUNIT BETA"/>
    <property type="match status" value="1"/>
</dbReference>
<evidence type="ECO:0000259" key="7">
    <source>
        <dbReference type="Pfam" id="PF04321"/>
    </source>
</evidence>
<dbReference type="NCBIfam" id="TIGR01214">
    <property type="entry name" value="rmlD"/>
    <property type="match status" value="1"/>
</dbReference>
<evidence type="ECO:0000256" key="3">
    <source>
        <dbReference type="ARBA" id="ARBA00012929"/>
    </source>
</evidence>
<dbReference type="PANTHER" id="PTHR10491">
    <property type="entry name" value="DTDP-4-DEHYDRORHAMNOSE REDUCTASE"/>
    <property type="match status" value="1"/>
</dbReference>
<organism evidence="8 9">
    <name type="scientific">Pseudomonas farsensis</name>
    <dbReference type="NCBI Taxonomy" id="2745492"/>
    <lineage>
        <taxon>Bacteria</taxon>
        <taxon>Pseudomonadati</taxon>
        <taxon>Pseudomonadota</taxon>
        <taxon>Gammaproteobacteria</taxon>
        <taxon>Pseudomonadales</taxon>
        <taxon>Pseudomonadaceae</taxon>
        <taxon>Pseudomonas</taxon>
    </lineage>
</organism>
<gene>
    <name evidence="8" type="primary">rfbD</name>
    <name evidence="8" type="ORF">V7S98_14880</name>
</gene>
<dbReference type="NCBIfam" id="NF007440">
    <property type="entry name" value="PRK09987.1"/>
    <property type="match status" value="1"/>
</dbReference>
<comment type="function">
    <text evidence="6">Catalyzes the reduction of dTDP-6-deoxy-L-lyxo-4-hexulose to yield dTDP-L-rhamnose.</text>
</comment>
<comment type="caution">
    <text evidence="8">The sequence shown here is derived from an EMBL/GenBank/DDBJ whole genome shotgun (WGS) entry which is preliminary data.</text>
</comment>
<feature type="domain" description="RmlD-like substrate binding" evidence="7">
    <location>
        <begin position="1"/>
        <end position="295"/>
    </location>
</feature>
<keyword evidence="6 8" id="KW-0560">Oxidoreductase</keyword>
<comment type="similarity">
    <text evidence="2 6">Belongs to the dTDP-4-dehydrorhamnose reductase family.</text>
</comment>
<dbReference type="Proteomes" id="UP001380290">
    <property type="component" value="Unassembled WGS sequence"/>
</dbReference>
<dbReference type="EMBL" id="JBBHLC010000041">
    <property type="protein sequence ID" value="MEJ5864509.1"/>
    <property type="molecule type" value="Genomic_DNA"/>
</dbReference>
<dbReference type="InterPro" id="IPR029903">
    <property type="entry name" value="RmlD-like-bd"/>
</dbReference>
<dbReference type="Pfam" id="PF04321">
    <property type="entry name" value="RmlD_sub_bind"/>
    <property type="match status" value="1"/>
</dbReference>
<protein>
    <recommendedName>
        <fullName evidence="4 6">dTDP-4-dehydrorhamnose reductase</fullName>
        <ecNumber evidence="3 6">1.1.1.133</ecNumber>
    </recommendedName>
</protein>
<keyword evidence="9" id="KW-1185">Reference proteome</keyword>
<reference evidence="8 9" key="1">
    <citation type="submission" date="2024-02" db="EMBL/GenBank/DDBJ databases">
        <title>Identification of pathogenicity and growth-promoting function of Pseudomonas putida variant.</title>
        <authorList>
            <person name="Sun J."/>
        </authorList>
    </citation>
    <scope>NUCLEOTIDE SEQUENCE [LARGE SCALE GENOMIC DNA]</scope>
    <source>
        <strain evidence="8 9">A03</strain>
    </source>
</reference>
<dbReference type="InterPro" id="IPR036291">
    <property type="entry name" value="NAD(P)-bd_dom_sf"/>
</dbReference>
<evidence type="ECO:0000256" key="2">
    <source>
        <dbReference type="ARBA" id="ARBA00010944"/>
    </source>
</evidence>
<dbReference type="Gene3D" id="3.90.25.10">
    <property type="entry name" value="UDP-galactose 4-epimerase, domain 1"/>
    <property type="match status" value="1"/>
</dbReference>
<evidence type="ECO:0000256" key="6">
    <source>
        <dbReference type="RuleBase" id="RU364082"/>
    </source>
</evidence>
<evidence type="ECO:0000313" key="8">
    <source>
        <dbReference type="EMBL" id="MEJ5864509.1"/>
    </source>
</evidence>
<dbReference type="InterPro" id="IPR005913">
    <property type="entry name" value="dTDP_dehydrorham_reduct"/>
</dbReference>
<dbReference type="RefSeq" id="WP_339599736.1">
    <property type="nucleotide sequence ID" value="NZ_JBBHLC010000041.1"/>
</dbReference>
<comment type="catalytic activity">
    <reaction evidence="5 6">
        <text>dTDP-beta-L-rhamnose + NADP(+) = dTDP-4-dehydro-beta-L-rhamnose + NADPH + H(+)</text>
        <dbReference type="Rhea" id="RHEA:21796"/>
        <dbReference type="ChEBI" id="CHEBI:15378"/>
        <dbReference type="ChEBI" id="CHEBI:57510"/>
        <dbReference type="ChEBI" id="CHEBI:57783"/>
        <dbReference type="ChEBI" id="CHEBI:58349"/>
        <dbReference type="ChEBI" id="CHEBI:62830"/>
        <dbReference type="EC" id="1.1.1.133"/>
    </reaction>
</comment>
<name>A0ABU8QV55_9PSED</name>
<sequence length="300" mass="32080">MKILLLGKHGQVGHELQHSLAPLGELLALGSRSDPLCGDLADLVGLSRTLQHYAPEIIVNAAAYTAVDRAEADAAAAYRVNAEAVGVLARYAAQSGALLVHFSTDYVYPGHGVLPWTEYDTTGPLNVYGASKLAGEVAIRLSGCRYLIFRTSWVHAAHGNNFAKTLLKLAARRGSLGVIDDQFGAPTEARLLADISAHAIRQVLREPALAGLYNVAAAGETTWFRYAGFVLAHAQAAGLPLMLAPCALNPLTTEQYPTPALRPFNSRLATTRLQTAFGVDLPDWTTGVARTLNELMEQQA</sequence>
<dbReference type="SUPFAM" id="SSF51735">
    <property type="entry name" value="NAD(P)-binding Rossmann-fold domains"/>
    <property type="match status" value="1"/>
</dbReference>
<keyword evidence="6" id="KW-0521">NADP</keyword>
<comment type="pathway">
    <text evidence="1 6">Carbohydrate biosynthesis; dTDP-L-rhamnose biosynthesis.</text>
</comment>
<dbReference type="CDD" id="cd05254">
    <property type="entry name" value="dTDP_HR_like_SDR_e"/>
    <property type="match status" value="1"/>
</dbReference>
<evidence type="ECO:0000256" key="4">
    <source>
        <dbReference type="ARBA" id="ARBA00017099"/>
    </source>
</evidence>
<dbReference type="Gene3D" id="3.40.50.720">
    <property type="entry name" value="NAD(P)-binding Rossmann-like Domain"/>
    <property type="match status" value="1"/>
</dbReference>
<dbReference type="GO" id="GO:0008831">
    <property type="term" value="F:dTDP-4-dehydrorhamnose reductase activity"/>
    <property type="evidence" value="ECO:0007669"/>
    <property type="project" value="UniProtKB-EC"/>
</dbReference>
<comment type="cofactor">
    <cofactor evidence="6">
        <name>Mg(2+)</name>
        <dbReference type="ChEBI" id="CHEBI:18420"/>
    </cofactor>
    <text evidence="6">Binds 1 Mg(2+) ion per monomer.</text>
</comment>
<evidence type="ECO:0000313" key="9">
    <source>
        <dbReference type="Proteomes" id="UP001380290"/>
    </source>
</evidence>
<proteinExistence type="inferred from homology"/>
<accession>A0ABU8QV55</accession>
<dbReference type="EC" id="1.1.1.133" evidence="3 6"/>
<evidence type="ECO:0000256" key="1">
    <source>
        <dbReference type="ARBA" id="ARBA00004781"/>
    </source>
</evidence>
<evidence type="ECO:0000256" key="5">
    <source>
        <dbReference type="ARBA" id="ARBA00048200"/>
    </source>
</evidence>